<dbReference type="EMBL" id="FNIL01000003">
    <property type="protein sequence ID" value="SDN71080.1"/>
    <property type="molecule type" value="Genomic_DNA"/>
</dbReference>
<accession>A0A1H0DLN6</accession>
<dbReference type="RefSeq" id="WP_090841850.1">
    <property type="nucleotide sequence ID" value="NZ_FNIL01000003.1"/>
</dbReference>
<proteinExistence type="predicted"/>
<sequence length="142" mass="16572">MKQFLPFILIILLVGAVMYFMQDDYEGPFNPEYRSSSSDDFWNAVLYVDEDNDEYKIGVRLEHNEETINPEDIEAIEFFVDSSTIGFFYQELELADFDGTVDYSEECLPCANLNQIEARVLVNWRGEESRSAQYQFSLNLDD</sequence>
<evidence type="ECO:0000313" key="2">
    <source>
        <dbReference type="Proteomes" id="UP000198778"/>
    </source>
</evidence>
<dbReference type="AlphaFoldDB" id="A0A1H0DLN6"/>
<name>A0A1H0DLN6_9BACI</name>
<keyword evidence="2" id="KW-1185">Reference proteome</keyword>
<dbReference type="Proteomes" id="UP000198778">
    <property type="component" value="Unassembled WGS sequence"/>
</dbReference>
<reference evidence="2" key="1">
    <citation type="submission" date="2016-10" db="EMBL/GenBank/DDBJ databases">
        <authorList>
            <person name="Varghese N."/>
            <person name="Submissions S."/>
        </authorList>
    </citation>
    <scope>NUCLEOTIDE SEQUENCE [LARGE SCALE GENOMIC DNA]</scope>
    <source>
        <strain evidence="2">CGMCC 1.10369</strain>
    </source>
</reference>
<dbReference type="STRING" id="745820.SAMN04488053_1037"/>
<evidence type="ECO:0000313" key="1">
    <source>
        <dbReference type="EMBL" id="SDN71080.1"/>
    </source>
</evidence>
<dbReference type="OrthoDB" id="2887909at2"/>
<gene>
    <name evidence="1" type="ORF">SAMN04488053_1037</name>
</gene>
<protein>
    <submittedName>
        <fullName evidence="1">Uncharacterized protein</fullName>
    </submittedName>
</protein>
<organism evidence="1 2">
    <name type="scientific">Alkalicoccus daliensis</name>
    <dbReference type="NCBI Taxonomy" id="745820"/>
    <lineage>
        <taxon>Bacteria</taxon>
        <taxon>Bacillati</taxon>
        <taxon>Bacillota</taxon>
        <taxon>Bacilli</taxon>
        <taxon>Bacillales</taxon>
        <taxon>Bacillaceae</taxon>
        <taxon>Alkalicoccus</taxon>
    </lineage>
</organism>